<sequence length="55" mass="5950">MTGGIIWRTSWVSVAGILTLRTPGIFVRTLGGNRGKPDRTVTLYCFFGTSNGFAV</sequence>
<evidence type="ECO:0000313" key="2">
    <source>
        <dbReference type="Proteomes" id="UP000070544"/>
    </source>
</evidence>
<dbReference type="EMBL" id="KQ965748">
    <property type="protein sequence ID" value="KXS17144.1"/>
    <property type="molecule type" value="Genomic_DNA"/>
</dbReference>
<proteinExistence type="predicted"/>
<evidence type="ECO:0000313" key="1">
    <source>
        <dbReference type="EMBL" id="KXS17144.1"/>
    </source>
</evidence>
<organism evidence="1 2">
    <name type="scientific">Gonapodya prolifera (strain JEL478)</name>
    <name type="common">Monoblepharis prolifera</name>
    <dbReference type="NCBI Taxonomy" id="1344416"/>
    <lineage>
        <taxon>Eukaryota</taxon>
        <taxon>Fungi</taxon>
        <taxon>Fungi incertae sedis</taxon>
        <taxon>Chytridiomycota</taxon>
        <taxon>Chytridiomycota incertae sedis</taxon>
        <taxon>Monoblepharidomycetes</taxon>
        <taxon>Monoblepharidales</taxon>
        <taxon>Gonapodyaceae</taxon>
        <taxon>Gonapodya</taxon>
    </lineage>
</organism>
<gene>
    <name evidence="1" type="ORF">M427DRAFT_54797</name>
</gene>
<protein>
    <submittedName>
        <fullName evidence="1">Uncharacterized protein</fullName>
    </submittedName>
</protein>
<keyword evidence="2" id="KW-1185">Reference proteome</keyword>
<dbReference type="Proteomes" id="UP000070544">
    <property type="component" value="Unassembled WGS sequence"/>
</dbReference>
<name>A0A139AKU3_GONPJ</name>
<dbReference type="AlphaFoldDB" id="A0A139AKU3"/>
<reference evidence="1 2" key="1">
    <citation type="journal article" date="2015" name="Genome Biol. Evol.">
        <title>Phylogenomic analyses indicate that early fungi evolved digesting cell walls of algal ancestors of land plants.</title>
        <authorList>
            <person name="Chang Y."/>
            <person name="Wang S."/>
            <person name="Sekimoto S."/>
            <person name="Aerts A.L."/>
            <person name="Choi C."/>
            <person name="Clum A."/>
            <person name="LaButti K.M."/>
            <person name="Lindquist E.A."/>
            <person name="Yee Ngan C."/>
            <person name="Ohm R.A."/>
            <person name="Salamov A.A."/>
            <person name="Grigoriev I.V."/>
            <person name="Spatafora J.W."/>
            <person name="Berbee M.L."/>
        </authorList>
    </citation>
    <scope>NUCLEOTIDE SEQUENCE [LARGE SCALE GENOMIC DNA]</scope>
    <source>
        <strain evidence="1 2">JEL478</strain>
    </source>
</reference>
<accession>A0A139AKU3</accession>